<feature type="transmembrane region" description="Helical" evidence="15">
    <location>
        <begin position="12"/>
        <end position="31"/>
    </location>
</feature>
<dbReference type="Gene3D" id="6.10.340.10">
    <property type="match status" value="1"/>
</dbReference>
<comment type="caution">
    <text evidence="18">The sequence shown here is derived from an EMBL/GenBank/DDBJ whole genome shotgun (WGS) entry which is preliminary data.</text>
</comment>
<feature type="transmembrane region" description="Helical" evidence="15">
    <location>
        <begin position="111"/>
        <end position="130"/>
    </location>
</feature>
<name>A0ABU4JQ66_9CLOT</name>
<evidence type="ECO:0000256" key="3">
    <source>
        <dbReference type="ARBA" id="ARBA00012438"/>
    </source>
</evidence>
<dbReference type="InterPro" id="IPR050398">
    <property type="entry name" value="HssS/ArlS-like"/>
</dbReference>
<dbReference type="SUPFAM" id="SSF55874">
    <property type="entry name" value="ATPase domain of HSP90 chaperone/DNA topoisomerase II/histidine kinase"/>
    <property type="match status" value="1"/>
</dbReference>
<keyword evidence="13 15" id="KW-0472">Membrane</keyword>
<dbReference type="InterPro" id="IPR003594">
    <property type="entry name" value="HATPase_dom"/>
</dbReference>
<dbReference type="PANTHER" id="PTHR45528:SF1">
    <property type="entry name" value="SENSOR HISTIDINE KINASE CPXA"/>
    <property type="match status" value="1"/>
</dbReference>
<dbReference type="InterPro" id="IPR003660">
    <property type="entry name" value="HAMP_dom"/>
</dbReference>
<evidence type="ECO:0000256" key="10">
    <source>
        <dbReference type="ARBA" id="ARBA00022840"/>
    </source>
</evidence>
<proteinExistence type="predicted"/>
<keyword evidence="6" id="KW-0808">Transferase</keyword>
<dbReference type="Pfam" id="PF02518">
    <property type="entry name" value="HATPase_c"/>
    <property type="match status" value="1"/>
</dbReference>
<dbReference type="Gene3D" id="1.10.287.130">
    <property type="match status" value="1"/>
</dbReference>
<keyword evidence="4" id="KW-1003">Cell membrane</keyword>
<evidence type="ECO:0000256" key="14">
    <source>
        <dbReference type="SAM" id="Coils"/>
    </source>
</evidence>
<evidence type="ECO:0000259" key="16">
    <source>
        <dbReference type="PROSITE" id="PS50109"/>
    </source>
</evidence>
<dbReference type="Gene3D" id="3.30.565.10">
    <property type="entry name" value="Histidine kinase-like ATPase, C-terminal domain"/>
    <property type="match status" value="1"/>
</dbReference>
<evidence type="ECO:0000256" key="15">
    <source>
        <dbReference type="SAM" id="Phobius"/>
    </source>
</evidence>
<evidence type="ECO:0000256" key="7">
    <source>
        <dbReference type="ARBA" id="ARBA00022692"/>
    </source>
</evidence>
<evidence type="ECO:0000256" key="5">
    <source>
        <dbReference type="ARBA" id="ARBA00022553"/>
    </source>
</evidence>
<keyword evidence="19" id="KW-1185">Reference proteome</keyword>
<evidence type="ECO:0000256" key="9">
    <source>
        <dbReference type="ARBA" id="ARBA00022777"/>
    </source>
</evidence>
<dbReference type="RefSeq" id="WP_318796835.1">
    <property type="nucleotide sequence ID" value="NZ_JARUJP010000003.1"/>
</dbReference>
<keyword evidence="11 15" id="KW-1133">Transmembrane helix</keyword>
<feature type="coiled-coil region" evidence="14">
    <location>
        <begin position="253"/>
        <end position="298"/>
    </location>
</feature>
<gene>
    <name evidence="18" type="ORF">P8V03_03855</name>
</gene>
<reference evidence="18 19" key="1">
    <citation type="submission" date="2023-04" db="EMBL/GenBank/DDBJ databases">
        <title>Clostridium tannerae sp. nov., isolated from the fecal material of an alpaca.</title>
        <authorList>
            <person name="Miller S."/>
            <person name="Hendry M."/>
            <person name="King J."/>
            <person name="Sankaranarayanan K."/>
            <person name="Lawson P.A."/>
        </authorList>
    </citation>
    <scope>NUCLEOTIDE SEQUENCE [LARGE SCALE GENOMIC DNA]</scope>
    <source>
        <strain evidence="18 19">A1-XYC3</strain>
    </source>
</reference>
<dbReference type="InterPro" id="IPR003661">
    <property type="entry name" value="HisK_dim/P_dom"/>
</dbReference>
<keyword evidence="9 18" id="KW-0418">Kinase</keyword>
<dbReference type="InterPro" id="IPR036890">
    <property type="entry name" value="HATPase_C_sf"/>
</dbReference>
<evidence type="ECO:0000256" key="2">
    <source>
        <dbReference type="ARBA" id="ARBA00004651"/>
    </source>
</evidence>
<keyword evidence="7 15" id="KW-0812">Transmembrane</keyword>
<feature type="domain" description="Histidine kinase" evidence="16">
    <location>
        <begin position="200"/>
        <end position="413"/>
    </location>
</feature>
<feature type="domain" description="HAMP" evidence="17">
    <location>
        <begin position="139"/>
        <end position="185"/>
    </location>
</feature>
<dbReference type="SMART" id="SM00388">
    <property type="entry name" value="HisKA"/>
    <property type="match status" value="1"/>
</dbReference>
<evidence type="ECO:0000256" key="13">
    <source>
        <dbReference type="ARBA" id="ARBA00023136"/>
    </source>
</evidence>
<dbReference type="PANTHER" id="PTHR45528">
    <property type="entry name" value="SENSOR HISTIDINE KINASE CPXA"/>
    <property type="match status" value="1"/>
</dbReference>
<evidence type="ECO:0000259" key="17">
    <source>
        <dbReference type="PROSITE" id="PS50885"/>
    </source>
</evidence>
<evidence type="ECO:0000313" key="18">
    <source>
        <dbReference type="EMBL" id="MDW8800284.1"/>
    </source>
</evidence>
<evidence type="ECO:0000313" key="19">
    <source>
        <dbReference type="Proteomes" id="UP001281656"/>
    </source>
</evidence>
<dbReference type="EMBL" id="JARUJP010000003">
    <property type="protein sequence ID" value="MDW8800284.1"/>
    <property type="molecule type" value="Genomic_DNA"/>
</dbReference>
<keyword evidence="14" id="KW-0175">Coiled coil</keyword>
<dbReference type="CDD" id="cd00082">
    <property type="entry name" value="HisKA"/>
    <property type="match status" value="1"/>
</dbReference>
<dbReference type="GO" id="GO:0016301">
    <property type="term" value="F:kinase activity"/>
    <property type="evidence" value="ECO:0007669"/>
    <property type="project" value="UniProtKB-KW"/>
</dbReference>
<dbReference type="PROSITE" id="PS50885">
    <property type="entry name" value="HAMP"/>
    <property type="match status" value="1"/>
</dbReference>
<dbReference type="SMART" id="SM00387">
    <property type="entry name" value="HATPase_c"/>
    <property type="match status" value="1"/>
</dbReference>
<protein>
    <recommendedName>
        <fullName evidence="3">histidine kinase</fullName>
        <ecNumber evidence="3">2.7.13.3</ecNumber>
    </recommendedName>
</protein>
<dbReference type="PRINTS" id="PR00344">
    <property type="entry name" value="BCTRLSENSOR"/>
</dbReference>
<dbReference type="Pfam" id="PF00512">
    <property type="entry name" value="HisKA"/>
    <property type="match status" value="1"/>
</dbReference>
<dbReference type="Proteomes" id="UP001281656">
    <property type="component" value="Unassembled WGS sequence"/>
</dbReference>
<evidence type="ECO:0000256" key="6">
    <source>
        <dbReference type="ARBA" id="ARBA00022679"/>
    </source>
</evidence>
<comment type="subcellular location">
    <subcellularLocation>
        <location evidence="2">Cell membrane</location>
        <topology evidence="2">Multi-pass membrane protein</topology>
    </subcellularLocation>
</comment>
<keyword evidence="12" id="KW-0902">Two-component regulatory system</keyword>
<keyword evidence="5" id="KW-0597">Phosphoprotein</keyword>
<evidence type="ECO:0000256" key="4">
    <source>
        <dbReference type="ARBA" id="ARBA00022475"/>
    </source>
</evidence>
<organism evidence="18 19">
    <name type="scientific">Clostridium tanneri</name>
    <dbReference type="NCBI Taxonomy" id="3037988"/>
    <lineage>
        <taxon>Bacteria</taxon>
        <taxon>Bacillati</taxon>
        <taxon>Bacillota</taxon>
        <taxon>Clostridia</taxon>
        <taxon>Eubacteriales</taxon>
        <taxon>Clostridiaceae</taxon>
        <taxon>Clostridium</taxon>
    </lineage>
</organism>
<dbReference type="Pfam" id="PF00672">
    <property type="entry name" value="HAMP"/>
    <property type="match status" value="1"/>
</dbReference>
<dbReference type="InterPro" id="IPR036097">
    <property type="entry name" value="HisK_dim/P_sf"/>
</dbReference>
<dbReference type="InterPro" id="IPR004358">
    <property type="entry name" value="Sig_transdc_His_kin-like_C"/>
</dbReference>
<keyword evidence="10" id="KW-0067">ATP-binding</keyword>
<dbReference type="SUPFAM" id="SSF47384">
    <property type="entry name" value="Homodimeric domain of signal transducing histidine kinase"/>
    <property type="match status" value="1"/>
</dbReference>
<comment type="catalytic activity">
    <reaction evidence="1">
        <text>ATP + protein L-histidine = ADP + protein N-phospho-L-histidine.</text>
        <dbReference type="EC" id="2.7.13.3"/>
    </reaction>
</comment>
<dbReference type="CDD" id="cd06225">
    <property type="entry name" value="HAMP"/>
    <property type="match status" value="1"/>
</dbReference>
<dbReference type="EC" id="2.7.13.3" evidence="3"/>
<evidence type="ECO:0000256" key="8">
    <source>
        <dbReference type="ARBA" id="ARBA00022741"/>
    </source>
</evidence>
<evidence type="ECO:0000256" key="12">
    <source>
        <dbReference type="ARBA" id="ARBA00023012"/>
    </source>
</evidence>
<sequence length="413" mass="47557">MKRYFTNPELKMSSVILFLSMILFFIANVFVQRLYYNDLKNDYLRSVGAVAARIVEHNPSLEKEIMPLVTKEISQEDQSKGKAFLSQYSLTTNLDNGLFPYINETSKKSNYFTLLIFIVMTALFLLLNYLQYAFFYKKIRRLTIGAKKVVDGDYDLTINENKEGDLSKLAVSFNSMREIIKNNIGELKKEKQFLVDLLSDISHQLKTPLASMVVYNDIMLSKELSKEQSKTFLLSNQNQLDRMHHLIHSILKLAKIDAKAIELDREKQSLNETIQEAIDSLESKALEHRVKVNFIEKEEVNFEHDRLWLEEALINIIKNGIEHTLEDGEVTINLYENPVYRRIIIEDTGEGISEDDLPNIFKRFYKARTSKKSDSVGIGLALAKSIVEAHDGIIEAESKIGIGTRFTLTFLKF</sequence>
<evidence type="ECO:0000256" key="11">
    <source>
        <dbReference type="ARBA" id="ARBA00022989"/>
    </source>
</evidence>
<keyword evidence="8" id="KW-0547">Nucleotide-binding</keyword>
<evidence type="ECO:0000256" key="1">
    <source>
        <dbReference type="ARBA" id="ARBA00000085"/>
    </source>
</evidence>
<dbReference type="InterPro" id="IPR005467">
    <property type="entry name" value="His_kinase_dom"/>
</dbReference>
<dbReference type="PROSITE" id="PS50109">
    <property type="entry name" value="HIS_KIN"/>
    <property type="match status" value="1"/>
</dbReference>
<accession>A0ABU4JQ66</accession>